<comment type="caution">
    <text evidence="2">The sequence shown here is derived from an EMBL/GenBank/DDBJ whole genome shotgun (WGS) entry which is preliminary data.</text>
</comment>
<organism evidence="2">
    <name type="scientific">bioreactor metagenome</name>
    <dbReference type="NCBI Taxonomy" id="1076179"/>
    <lineage>
        <taxon>unclassified sequences</taxon>
        <taxon>metagenomes</taxon>
        <taxon>ecological metagenomes</taxon>
    </lineage>
</organism>
<feature type="transmembrane region" description="Helical" evidence="1">
    <location>
        <begin position="265"/>
        <end position="288"/>
    </location>
</feature>
<evidence type="ECO:0000256" key="1">
    <source>
        <dbReference type="SAM" id="Phobius"/>
    </source>
</evidence>
<accession>A0A644TCA4</accession>
<keyword evidence="1" id="KW-0812">Transmembrane</keyword>
<dbReference type="Pfam" id="PF07613">
    <property type="entry name" value="DUF1576"/>
    <property type="match status" value="2"/>
</dbReference>
<feature type="transmembrane region" description="Helical" evidence="1">
    <location>
        <begin position="388"/>
        <end position="409"/>
    </location>
</feature>
<feature type="transmembrane region" description="Helical" evidence="1">
    <location>
        <begin position="157"/>
        <end position="177"/>
    </location>
</feature>
<feature type="transmembrane region" description="Helical" evidence="1">
    <location>
        <begin position="344"/>
        <end position="376"/>
    </location>
</feature>
<feature type="transmembrane region" description="Helical" evidence="1">
    <location>
        <begin position="294"/>
        <end position="313"/>
    </location>
</feature>
<feature type="transmembrane region" description="Helical" evidence="1">
    <location>
        <begin position="56"/>
        <end position="74"/>
    </location>
</feature>
<reference evidence="2" key="1">
    <citation type="submission" date="2019-08" db="EMBL/GenBank/DDBJ databases">
        <authorList>
            <person name="Kucharzyk K."/>
            <person name="Murdoch R.W."/>
            <person name="Higgins S."/>
            <person name="Loffler F."/>
        </authorList>
    </citation>
    <scope>NUCLEOTIDE SEQUENCE</scope>
</reference>
<feature type="transmembrane region" description="Helical" evidence="1">
    <location>
        <begin position="126"/>
        <end position="145"/>
    </location>
</feature>
<dbReference type="AlphaFoldDB" id="A0A644TCA4"/>
<feature type="transmembrane region" description="Helical" evidence="1">
    <location>
        <begin position="223"/>
        <end position="244"/>
    </location>
</feature>
<evidence type="ECO:0000313" key="2">
    <source>
        <dbReference type="EMBL" id="MPL64545.1"/>
    </source>
</evidence>
<keyword evidence="1" id="KW-0472">Membrane</keyword>
<sequence>MALRDRILTQFLTATILLLLLFGISADGPAVALEGFWRLQSSPARLLSDYTAMQGTGAALLNAAAVGIIGWLFAMLNGISFSGPTIAAVFTMIGFALFGKTPLNCIPIMAGVSLSALIVRKKPREYLLIGMFGTALGPLVSFVAFEMGLTPALALPVSLAVGLAAGIVLPPLAIAMLHLHQGYNLYNIGLTAGFIGLFAASLPSAGGKSIASISSWGTAADPWLFLFIPLLSLIAAGMAFICCGKKSWNEFLSILKLPGRLPSDFCELSGPGGALLNAGILGMAYSAYVAIVGAPFNGPVIGGLMTLMGFAFFGKHPRNVIPVFLGLLAAALLFGKTLNESWVILAFLFGTALAPIAGEFGPGIGILAGFLHLVLVERSGTWHGGMNLYNNGFAGGLTATLIVSVIEWYRTSIER</sequence>
<feature type="transmembrane region" description="Helical" evidence="1">
    <location>
        <begin position="104"/>
        <end position="119"/>
    </location>
</feature>
<proteinExistence type="predicted"/>
<name>A0A644TCA4_9ZZZZ</name>
<dbReference type="InterPro" id="IPR011470">
    <property type="entry name" value="DUF1576"/>
</dbReference>
<evidence type="ECO:0008006" key="3">
    <source>
        <dbReference type="Google" id="ProtNLM"/>
    </source>
</evidence>
<keyword evidence="1" id="KW-1133">Transmembrane helix</keyword>
<dbReference type="EMBL" id="VSSQ01000025">
    <property type="protein sequence ID" value="MPL64545.1"/>
    <property type="molecule type" value="Genomic_DNA"/>
</dbReference>
<gene>
    <name evidence="2" type="ORF">SDC9_10200</name>
</gene>
<feature type="transmembrane region" description="Helical" evidence="1">
    <location>
        <begin position="184"/>
        <end position="203"/>
    </location>
</feature>
<feature type="transmembrane region" description="Helical" evidence="1">
    <location>
        <begin position="320"/>
        <end position="338"/>
    </location>
</feature>
<protein>
    <recommendedName>
        <fullName evidence="3">DUF1576 domain-containing protein</fullName>
    </recommendedName>
</protein>
<feature type="transmembrane region" description="Helical" evidence="1">
    <location>
        <begin position="81"/>
        <end position="98"/>
    </location>
</feature>